<name>B1Y639_LEPCP</name>
<dbReference type="AlphaFoldDB" id="B1Y639"/>
<dbReference type="GO" id="GO:0004553">
    <property type="term" value="F:hydrolase activity, hydrolyzing O-glycosyl compounds"/>
    <property type="evidence" value="ECO:0007669"/>
    <property type="project" value="InterPro"/>
</dbReference>
<dbReference type="SUPFAM" id="SSF53955">
    <property type="entry name" value="Lysozyme-like"/>
    <property type="match status" value="1"/>
</dbReference>
<feature type="chain" id="PRO_5002770551" evidence="3">
    <location>
        <begin position="21"/>
        <end position="690"/>
    </location>
</feature>
<dbReference type="InterPro" id="IPR023346">
    <property type="entry name" value="Lysozyme-like_dom_sf"/>
</dbReference>
<dbReference type="STRING" id="395495.Lcho_0111"/>
<proteinExistence type="inferred from homology"/>
<evidence type="ECO:0000313" key="6">
    <source>
        <dbReference type="Proteomes" id="UP000001693"/>
    </source>
</evidence>
<dbReference type="PANTHER" id="PTHR37423">
    <property type="entry name" value="SOLUBLE LYTIC MUREIN TRANSGLYCOSYLASE-RELATED"/>
    <property type="match status" value="1"/>
</dbReference>
<dbReference type="OrthoDB" id="92254at2"/>
<dbReference type="EMBL" id="CP001013">
    <property type="protein sequence ID" value="ACB32386.1"/>
    <property type="molecule type" value="Genomic_DNA"/>
</dbReference>
<dbReference type="CDD" id="cd13401">
    <property type="entry name" value="Slt70-like"/>
    <property type="match status" value="1"/>
</dbReference>
<gene>
    <name evidence="5" type="ordered locus">Lcho_0111</name>
</gene>
<dbReference type="KEGG" id="lch:Lcho_0111"/>
<sequence length="690" mass="76003" precursor="true">MKYLVSLFLGSCALLSPCAAQSPQAVDTAAPALVAEPIAPTGAAALAIRPIDQRLLDAREALRSRDRARLASARDALVAARHPLAMWADYWEIGLRLGEVGQDDLEAFYARWPGTYVEDRLRNDWLLELGIRRDWARFGAELPRFRMADDRQVNCYAMLLRHQAGDDVRASARSSWLGQREPAAGCALMAGTLFEARRLSSADVWLKARISAEAGRPKLAREALALISETLADKPLTELWDQPLRYFNKHADAGHRQGAEMVVLALVRLATSDPQTAATLLEDRWQAQLAPDAAAWTWAAIAKQAAWKRLPEADGWFQRALTVPQARDVDWSDDTLAWRARAALRATDAQRWERVLSAINAMTAPAQADPTWVYWKGRALMATAAAGTDGDARRTGAAVLFERIAGGYNFYGKLAADALGRTQSLPPRPAALGADERRAAEQNPGLNRALMLIGLGLRSEGVREWNFSVIGMNDRALLAAAQRACEREIWDRCIHTSERTRTEVDMAQRFPTPFRAEVVAAAQEVGLDAAYIYGLIRQESRFITDVRSSAGAAGLMQLMPGTARWTARKLGVPYTADRITDRNLNLRLGAGYLKLVLDDFEGSQALATAAYNAGPSRSRRWREGPPIEVAAWAESIPFNETRDYVKKVLSNASYYAALLGGQSVVNLKQRLGPPVTPRAETALTENRDLP</sequence>
<dbReference type="InterPro" id="IPR008258">
    <property type="entry name" value="Transglycosylase_SLT_dom_1"/>
</dbReference>
<keyword evidence="6" id="KW-1185">Reference proteome</keyword>
<dbReference type="HOGENOM" id="CLU_019016_0_0_4"/>
<dbReference type="PANTHER" id="PTHR37423:SF5">
    <property type="entry name" value="SOLUBLE LYTIC MUREIN TRANSGLYCOSYLASE"/>
    <property type="match status" value="1"/>
</dbReference>
<reference evidence="5 6" key="1">
    <citation type="submission" date="2008-03" db="EMBL/GenBank/DDBJ databases">
        <title>Complete sequence of Leptothrix cholodnii SP-6.</title>
        <authorList>
            <consortium name="US DOE Joint Genome Institute"/>
            <person name="Copeland A."/>
            <person name="Lucas S."/>
            <person name="Lapidus A."/>
            <person name="Glavina del Rio T."/>
            <person name="Dalin E."/>
            <person name="Tice H."/>
            <person name="Bruce D."/>
            <person name="Goodwin L."/>
            <person name="Pitluck S."/>
            <person name="Chertkov O."/>
            <person name="Brettin T."/>
            <person name="Detter J.C."/>
            <person name="Han C."/>
            <person name="Kuske C.R."/>
            <person name="Schmutz J."/>
            <person name="Larimer F."/>
            <person name="Land M."/>
            <person name="Hauser L."/>
            <person name="Kyrpides N."/>
            <person name="Lykidis A."/>
            <person name="Emerson D."/>
            <person name="Richardson P."/>
        </authorList>
    </citation>
    <scope>NUCLEOTIDE SEQUENCE [LARGE SCALE GENOMIC DNA]</scope>
    <source>
        <strain evidence="6">ATCC 51168 / LMG 8142 / SP-6</strain>
    </source>
</reference>
<evidence type="ECO:0000256" key="3">
    <source>
        <dbReference type="SAM" id="SignalP"/>
    </source>
</evidence>
<feature type="domain" description="Transglycosylase SLT" evidence="4">
    <location>
        <begin position="520"/>
        <end position="623"/>
    </location>
</feature>
<feature type="signal peptide" evidence="3">
    <location>
        <begin position="1"/>
        <end position="20"/>
    </location>
</feature>
<dbReference type="InterPro" id="IPR008939">
    <property type="entry name" value="Lytic_TGlycosylase_superhlx_U"/>
</dbReference>
<dbReference type="Proteomes" id="UP000001693">
    <property type="component" value="Chromosome"/>
</dbReference>
<accession>B1Y639</accession>
<dbReference type="Gene3D" id="1.10.530.10">
    <property type="match status" value="1"/>
</dbReference>
<comment type="similarity">
    <text evidence="1">Belongs to the transglycosylase Slt family.</text>
</comment>
<organism evidence="5 6">
    <name type="scientific">Leptothrix cholodnii (strain ATCC 51168 / LMG 8142 / SP-6)</name>
    <name type="common">Leptothrix discophora (strain SP-6)</name>
    <dbReference type="NCBI Taxonomy" id="395495"/>
    <lineage>
        <taxon>Bacteria</taxon>
        <taxon>Pseudomonadati</taxon>
        <taxon>Pseudomonadota</taxon>
        <taxon>Betaproteobacteria</taxon>
        <taxon>Burkholderiales</taxon>
        <taxon>Sphaerotilaceae</taxon>
        <taxon>Leptothrix</taxon>
    </lineage>
</organism>
<dbReference type="CAZy" id="GH23">
    <property type="family name" value="Glycoside Hydrolase Family 23"/>
</dbReference>
<dbReference type="Pfam" id="PF01464">
    <property type="entry name" value="SLT"/>
    <property type="match status" value="1"/>
</dbReference>
<dbReference type="Gene3D" id="1.25.20.10">
    <property type="entry name" value="Bacterial muramidases"/>
    <property type="match status" value="1"/>
</dbReference>
<evidence type="ECO:0000313" key="5">
    <source>
        <dbReference type="EMBL" id="ACB32386.1"/>
    </source>
</evidence>
<dbReference type="eggNOG" id="COG0741">
    <property type="taxonomic scope" value="Bacteria"/>
</dbReference>
<dbReference type="GO" id="GO:0042597">
    <property type="term" value="C:periplasmic space"/>
    <property type="evidence" value="ECO:0007669"/>
    <property type="project" value="InterPro"/>
</dbReference>
<dbReference type="RefSeq" id="WP_012345148.1">
    <property type="nucleotide sequence ID" value="NC_010524.1"/>
</dbReference>
<evidence type="ECO:0000256" key="1">
    <source>
        <dbReference type="ARBA" id="ARBA00007734"/>
    </source>
</evidence>
<evidence type="ECO:0000259" key="4">
    <source>
        <dbReference type="Pfam" id="PF01464"/>
    </source>
</evidence>
<keyword evidence="2 3" id="KW-0732">Signal</keyword>
<evidence type="ECO:0000256" key="2">
    <source>
        <dbReference type="ARBA" id="ARBA00022729"/>
    </source>
</evidence>
<dbReference type="SUPFAM" id="SSF48435">
    <property type="entry name" value="Bacterial muramidases"/>
    <property type="match status" value="1"/>
</dbReference>
<protein>
    <submittedName>
        <fullName evidence="5">Lytic transglycosylase catalytic</fullName>
    </submittedName>
</protein>